<evidence type="ECO:0000313" key="1">
    <source>
        <dbReference type="EMBL" id="KAI3373242.1"/>
    </source>
</evidence>
<sequence>MKAAAQEAAAAAAAPAAATGNDGEVSSLDGNIHPSIHLHPLGPGPGRGGSSLSRDAQTSLTPDTSSSSSGDGPRGVPRPAERHSLSSVSWVFPWASSRWDTPGTPP</sequence>
<keyword evidence="2" id="KW-1185">Reference proteome</keyword>
<dbReference type="Proteomes" id="UP000831701">
    <property type="component" value="Chromosome 4"/>
</dbReference>
<comment type="caution">
    <text evidence="1">The sequence shown here is derived from an EMBL/GenBank/DDBJ whole genome shotgun (WGS) entry which is preliminary data.</text>
</comment>
<gene>
    <name evidence="1" type="ORF">L3Q82_006551</name>
</gene>
<organism evidence="1 2">
    <name type="scientific">Scortum barcoo</name>
    <name type="common">barcoo grunter</name>
    <dbReference type="NCBI Taxonomy" id="214431"/>
    <lineage>
        <taxon>Eukaryota</taxon>
        <taxon>Metazoa</taxon>
        <taxon>Chordata</taxon>
        <taxon>Craniata</taxon>
        <taxon>Vertebrata</taxon>
        <taxon>Euteleostomi</taxon>
        <taxon>Actinopterygii</taxon>
        <taxon>Neopterygii</taxon>
        <taxon>Teleostei</taxon>
        <taxon>Neoteleostei</taxon>
        <taxon>Acanthomorphata</taxon>
        <taxon>Eupercaria</taxon>
        <taxon>Centrarchiformes</taxon>
        <taxon>Terapontoidei</taxon>
        <taxon>Terapontidae</taxon>
        <taxon>Scortum</taxon>
    </lineage>
</organism>
<accession>A0ACB8WYX4</accession>
<dbReference type="EMBL" id="CM041534">
    <property type="protein sequence ID" value="KAI3373242.1"/>
    <property type="molecule type" value="Genomic_DNA"/>
</dbReference>
<name>A0ACB8WYX4_9TELE</name>
<reference evidence="1" key="1">
    <citation type="submission" date="2022-04" db="EMBL/GenBank/DDBJ databases">
        <title>Jade perch genome.</title>
        <authorList>
            <person name="Chao B."/>
        </authorList>
    </citation>
    <scope>NUCLEOTIDE SEQUENCE</scope>
    <source>
        <strain evidence="1">CB-2022</strain>
    </source>
</reference>
<evidence type="ECO:0000313" key="2">
    <source>
        <dbReference type="Proteomes" id="UP000831701"/>
    </source>
</evidence>
<protein>
    <submittedName>
        <fullName evidence="1">Uncharacterized protein</fullName>
    </submittedName>
</protein>
<proteinExistence type="predicted"/>